<keyword evidence="1" id="KW-0472">Membrane</keyword>
<protein>
    <submittedName>
        <fullName evidence="2">Uncharacterized protein</fullName>
    </submittedName>
</protein>
<keyword evidence="1" id="KW-0812">Transmembrane</keyword>
<keyword evidence="1" id="KW-1133">Transmembrane helix</keyword>
<evidence type="ECO:0000313" key="2">
    <source>
        <dbReference type="EMBL" id="QOV22373.1"/>
    </source>
</evidence>
<evidence type="ECO:0000313" key="3">
    <source>
        <dbReference type="Proteomes" id="UP000593846"/>
    </source>
</evidence>
<proteinExistence type="predicted"/>
<feature type="transmembrane region" description="Helical" evidence="1">
    <location>
        <begin position="48"/>
        <end position="67"/>
    </location>
</feature>
<dbReference type="EMBL" id="CP063311">
    <property type="protein sequence ID" value="QOV22373.1"/>
    <property type="molecule type" value="Genomic_DNA"/>
</dbReference>
<dbReference type="AlphaFoldDB" id="A0A7S6RCE2"/>
<keyword evidence="3" id="KW-1185">Reference proteome</keyword>
<gene>
    <name evidence="2" type="ORF">IM676_17115</name>
</gene>
<dbReference type="RefSeq" id="WP_200988004.1">
    <property type="nucleotide sequence ID" value="NZ_CP063311.1"/>
</dbReference>
<name>A0A7S6RCE2_9CYAN</name>
<dbReference type="Proteomes" id="UP000593846">
    <property type="component" value="Chromosome"/>
</dbReference>
<evidence type="ECO:0000256" key="1">
    <source>
        <dbReference type="SAM" id="Phobius"/>
    </source>
</evidence>
<accession>A0A7S6RCE2</accession>
<sequence length="73" mass="8146">MLELGWLSAKLFFKGKLLRDPGDFFQKILMATGVGSLILILSQTAIPFYLAVTVCSLITGAMMPYLLKDFKMK</sequence>
<reference evidence="3" key="1">
    <citation type="submission" date="2020-10" db="EMBL/GenBank/DDBJ databases">
        <title>Genome-based taxonomic classification of the species Anabaenopsis elenkinii.</title>
        <authorList>
            <person name="Delbaje E."/>
            <person name="Andreote A.P.D."/>
            <person name="Pellegrinetti T.A."/>
            <person name="Cruz R.B."/>
            <person name="Branco L.H.Z."/>
            <person name="Fiore M.F."/>
        </authorList>
    </citation>
    <scope>NUCLEOTIDE SEQUENCE [LARGE SCALE GENOMIC DNA]</scope>
    <source>
        <strain evidence="3">CCIBt3563</strain>
    </source>
</reference>
<dbReference type="KEGG" id="aee:IM676_17115"/>
<organism evidence="2 3">
    <name type="scientific">Anabaenopsis elenkinii CCIBt3563</name>
    <dbReference type="NCBI Taxonomy" id="2779889"/>
    <lineage>
        <taxon>Bacteria</taxon>
        <taxon>Bacillati</taxon>
        <taxon>Cyanobacteriota</taxon>
        <taxon>Cyanophyceae</taxon>
        <taxon>Nostocales</taxon>
        <taxon>Nodulariaceae</taxon>
        <taxon>Anabaenopsis</taxon>
    </lineage>
</organism>